<dbReference type="SUPFAM" id="SSF54427">
    <property type="entry name" value="NTF2-like"/>
    <property type="match status" value="1"/>
</dbReference>
<evidence type="ECO:0000313" key="4">
    <source>
        <dbReference type="EMBL" id="KUJ07384.1"/>
    </source>
</evidence>
<accession>A0A132B671</accession>
<evidence type="ECO:0000256" key="3">
    <source>
        <dbReference type="ARBA" id="ARBA00023128"/>
    </source>
</evidence>
<dbReference type="AlphaFoldDB" id="A0A132B671"/>
<dbReference type="GO" id="GO:0032979">
    <property type="term" value="P:protein insertion into mitochondrial inner membrane from matrix"/>
    <property type="evidence" value="ECO:0007669"/>
    <property type="project" value="InterPro"/>
</dbReference>
<dbReference type="PANTHER" id="PTHR28554">
    <property type="entry name" value="39S RIBOSOMAL PROTEIN L45, MITOCHONDRIAL"/>
    <property type="match status" value="1"/>
</dbReference>
<dbReference type="Pfam" id="PF07961">
    <property type="entry name" value="MBA1"/>
    <property type="match status" value="1"/>
</dbReference>
<dbReference type="OrthoDB" id="19619at2759"/>
<evidence type="ECO:0000313" key="5">
    <source>
        <dbReference type="Proteomes" id="UP000070700"/>
    </source>
</evidence>
<feature type="non-terminal residue" evidence="4">
    <location>
        <position position="227"/>
    </location>
</feature>
<dbReference type="InterPro" id="IPR051975">
    <property type="entry name" value="mtLSU_mL45"/>
</dbReference>
<evidence type="ECO:0000256" key="2">
    <source>
        <dbReference type="ARBA" id="ARBA00022946"/>
    </source>
</evidence>
<dbReference type="GeneID" id="28821003"/>
<protein>
    <recommendedName>
        <fullName evidence="6">Tim44-like domain-containing protein</fullName>
    </recommendedName>
</protein>
<name>A0A132B671_MOLSC</name>
<evidence type="ECO:0008006" key="6">
    <source>
        <dbReference type="Google" id="ProtNLM"/>
    </source>
</evidence>
<dbReference type="Proteomes" id="UP000070700">
    <property type="component" value="Unassembled WGS sequence"/>
</dbReference>
<dbReference type="RefSeq" id="XP_018061739.1">
    <property type="nucleotide sequence ID" value="XM_018211277.1"/>
</dbReference>
<dbReference type="PANTHER" id="PTHR28554:SF1">
    <property type="entry name" value="LARGE RIBOSOMAL SUBUNIT PROTEIN ML45"/>
    <property type="match status" value="1"/>
</dbReference>
<proteinExistence type="predicted"/>
<dbReference type="KEGG" id="psco:LY89DRAFT_631479"/>
<dbReference type="InParanoid" id="A0A132B671"/>
<organism evidence="4 5">
    <name type="scientific">Mollisia scopiformis</name>
    <name type="common">Conifer needle endophyte fungus</name>
    <name type="synonym">Phialocephala scopiformis</name>
    <dbReference type="NCBI Taxonomy" id="149040"/>
    <lineage>
        <taxon>Eukaryota</taxon>
        <taxon>Fungi</taxon>
        <taxon>Dikarya</taxon>
        <taxon>Ascomycota</taxon>
        <taxon>Pezizomycotina</taxon>
        <taxon>Leotiomycetes</taxon>
        <taxon>Helotiales</taxon>
        <taxon>Mollisiaceae</taxon>
        <taxon>Mollisia</taxon>
    </lineage>
</organism>
<comment type="subcellular location">
    <subcellularLocation>
        <location evidence="1">Mitochondrion</location>
    </subcellularLocation>
</comment>
<keyword evidence="5" id="KW-1185">Reference proteome</keyword>
<dbReference type="EMBL" id="KQ947440">
    <property type="protein sequence ID" value="KUJ07384.1"/>
    <property type="molecule type" value="Genomic_DNA"/>
</dbReference>
<gene>
    <name evidence="4" type="ORF">LY89DRAFT_631479</name>
</gene>
<sequence>MRLVAKDVQQIPSDVGILDSTNAPSLFRSPLSYLKLQYKRIAFSFRDQFSLIVLKFSSPKAKGFMKRNLKLSRSTIAPTAIALHRQMYSSFAEGDIASLRKICADGIYDSFRARIGSRPRGETVQWELVQYNKRARVVSNRGARFPTEGGAIRQAVVRISSRQKLTRSLRTKGGASEVVPGSGKEKDVVEYVVIQQKFEAWRPGPWQVWGTTRETTLRDVEEWQKRV</sequence>
<dbReference type="InterPro" id="IPR024621">
    <property type="entry name" value="Mba1"/>
</dbReference>
<keyword evidence="2" id="KW-0809">Transit peptide</keyword>
<evidence type="ECO:0000256" key="1">
    <source>
        <dbReference type="ARBA" id="ARBA00004173"/>
    </source>
</evidence>
<dbReference type="GO" id="GO:0005743">
    <property type="term" value="C:mitochondrial inner membrane"/>
    <property type="evidence" value="ECO:0007669"/>
    <property type="project" value="InterPro"/>
</dbReference>
<dbReference type="InterPro" id="IPR032710">
    <property type="entry name" value="NTF2-like_dom_sf"/>
</dbReference>
<dbReference type="FunCoup" id="A0A132B671">
    <property type="interactions" value="65"/>
</dbReference>
<dbReference type="Gene3D" id="3.10.450.240">
    <property type="match status" value="1"/>
</dbReference>
<reference evidence="4 5" key="1">
    <citation type="submission" date="2015-10" db="EMBL/GenBank/DDBJ databases">
        <title>Full genome of DAOMC 229536 Phialocephala scopiformis, a fungal endophyte of spruce producing the potent anti-insectan compound rugulosin.</title>
        <authorList>
            <consortium name="DOE Joint Genome Institute"/>
            <person name="Walker A.K."/>
            <person name="Frasz S.L."/>
            <person name="Seifert K.A."/>
            <person name="Miller J.D."/>
            <person name="Mondo S.J."/>
            <person name="Labutti K."/>
            <person name="Lipzen A."/>
            <person name="Dockter R."/>
            <person name="Kennedy M."/>
            <person name="Grigoriev I.V."/>
            <person name="Spatafora J.W."/>
        </authorList>
    </citation>
    <scope>NUCLEOTIDE SEQUENCE [LARGE SCALE GENOMIC DNA]</scope>
    <source>
        <strain evidence="4 5">CBS 120377</strain>
    </source>
</reference>
<keyword evidence="3" id="KW-0496">Mitochondrion</keyword>